<dbReference type="AlphaFoldDB" id="A0AAN8N9P3"/>
<feature type="region of interest" description="Disordered" evidence="1">
    <location>
        <begin position="357"/>
        <end position="390"/>
    </location>
</feature>
<gene>
    <name evidence="2" type="ORF">TWF506_006622</name>
</gene>
<protein>
    <submittedName>
        <fullName evidence="2">Uncharacterized protein</fullName>
    </submittedName>
</protein>
<organism evidence="2 3">
    <name type="scientific">Arthrobotrys conoides</name>
    <dbReference type="NCBI Taxonomy" id="74498"/>
    <lineage>
        <taxon>Eukaryota</taxon>
        <taxon>Fungi</taxon>
        <taxon>Dikarya</taxon>
        <taxon>Ascomycota</taxon>
        <taxon>Pezizomycotina</taxon>
        <taxon>Orbiliomycetes</taxon>
        <taxon>Orbiliales</taxon>
        <taxon>Orbiliaceae</taxon>
        <taxon>Arthrobotrys</taxon>
    </lineage>
</organism>
<reference evidence="2 3" key="1">
    <citation type="submission" date="2019-10" db="EMBL/GenBank/DDBJ databases">
        <authorList>
            <person name="Palmer J.M."/>
        </authorList>
    </citation>
    <scope>NUCLEOTIDE SEQUENCE [LARGE SCALE GENOMIC DNA]</scope>
    <source>
        <strain evidence="2 3">TWF506</strain>
    </source>
</reference>
<sequence>MGWWSWGEVLSLPDGTDRFPWVPEGGMAWRIARNLRRRMRYGSYVVVPNAIRVGYFEMVPGTGFELNEEKWVSENPELGNPASPGILHEYTLPEFDNGLIAVPKYRHEIGMIDGTAREKRGKAEANLRAREAVRIVSTGALIGAKKKANPGKLVDVAGTNKSACPEPPVNANANANAGASAGANPQIGTTNLLASGENGNRGDTDQIVFPPSSDALIDPQPSFIASLYQFGAAALLQQAQIVRHQLNYELRQLSYEQMLELQNDPASSLPPDQLVDILHLTRLKREMIDAGLDHETAKAVMKQKLSDLHRDRSRPMGGNMDLTDSGYAYTYGFGSERIAPDQLGPEEIQRMQEYEEALQTEEEGKALKKEEGVKEEQVVKKEEEGQIKTE</sequence>
<evidence type="ECO:0000256" key="1">
    <source>
        <dbReference type="SAM" id="MobiDB-lite"/>
    </source>
</evidence>
<dbReference type="EMBL" id="JAVHJM010000003">
    <property type="protein sequence ID" value="KAK6516730.1"/>
    <property type="molecule type" value="Genomic_DNA"/>
</dbReference>
<proteinExistence type="predicted"/>
<accession>A0AAN8N9P3</accession>
<evidence type="ECO:0000313" key="2">
    <source>
        <dbReference type="EMBL" id="KAK6516730.1"/>
    </source>
</evidence>
<feature type="compositionally biased region" description="Basic and acidic residues" evidence="1">
    <location>
        <begin position="362"/>
        <end position="390"/>
    </location>
</feature>
<comment type="caution">
    <text evidence="2">The sequence shown here is derived from an EMBL/GenBank/DDBJ whole genome shotgun (WGS) entry which is preliminary data.</text>
</comment>
<name>A0AAN8N9P3_9PEZI</name>
<keyword evidence="3" id="KW-1185">Reference proteome</keyword>
<feature type="region of interest" description="Disordered" evidence="1">
    <location>
        <begin position="188"/>
        <end position="211"/>
    </location>
</feature>
<evidence type="ECO:0000313" key="3">
    <source>
        <dbReference type="Proteomes" id="UP001307849"/>
    </source>
</evidence>
<dbReference type="Proteomes" id="UP001307849">
    <property type="component" value="Unassembled WGS sequence"/>
</dbReference>